<evidence type="ECO:0000313" key="3">
    <source>
        <dbReference type="EMBL" id="KAK5107333.1"/>
    </source>
</evidence>
<organism evidence="3 4">
    <name type="scientific">Meristemomyces frigidus</name>
    <dbReference type="NCBI Taxonomy" id="1508187"/>
    <lineage>
        <taxon>Eukaryota</taxon>
        <taxon>Fungi</taxon>
        <taxon>Dikarya</taxon>
        <taxon>Ascomycota</taxon>
        <taxon>Pezizomycotina</taxon>
        <taxon>Dothideomycetes</taxon>
        <taxon>Dothideomycetidae</taxon>
        <taxon>Mycosphaerellales</taxon>
        <taxon>Teratosphaeriaceae</taxon>
        <taxon>Meristemomyces</taxon>
    </lineage>
</organism>
<dbReference type="AlphaFoldDB" id="A0AAN7YBJ6"/>
<dbReference type="EMBL" id="JAVRRL010000127">
    <property type="protein sequence ID" value="KAK5107333.1"/>
    <property type="molecule type" value="Genomic_DNA"/>
</dbReference>
<gene>
    <name evidence="3" type="ORF">LTR62_001388</name>
</gene>
<feature type="coiled-coil region" evidence="1">
    <location>
        <begin position="258"/>
        <end position="313"/>
    </location>
</feature>
<accession>A0AAN7YBJ6</accession>
<reference evidence="3" key="1">
    <citation type="submission" date="2023-08" db="EMBL/GenBank/DDBJ databases">
        <title>Black Yeasts Isolated from many extreme environments.</title>
        <authorList>
            <person name="Coleine C."/>
            <person name="Stajich J.E."/>
            <person name="Selbmann L."/>
        </authorList>
    </citation>
    <scope>NUCLEOTIDE SEQUENCE</scope>
    <source>
        <strain evidence="3">CCFEE 5401</strain>
    </source>
</reference>
<feature type="region of interest" description="Disordered" evidence="2">
    <location>
        <begin position="151"/>
        <end position="200"/>
    </location>
</feature>
<evidence type="ECO:0000256" key="1">
    <source>
        <dbReference type="SAM" id="Coils"/>
    </source>
</evidence>
<protein>
    <submittedName>
        <fullName evidence="3">Uncharacterized protein</fullName>
    </submittedName>
</protein>
<feature type="region of interest" description="Disordered" evidence="2">
    <location>
        <begin position="318"/>
        <end position="362"/>
    </location>
</feature>
<feature type="compositionally biased region" description="Basic and acidic residues" evidence="2">
    <location>
        <begin position="422"/>
        <end position="441"/>
    </location>
</feature>
<feature type="compositionally biased region" description="Low complexity" evidence="2">
    <location>
        <begin position="167"/>
        <end position="178"/>
    </location>
</feature>
<proteinExistence type="predicted"/>
<sequence length="478" mass="52403">MPSPHEDYYSTAYHGSQGHLDEQSMLSVDLDRDDYDNLQQPEPCKTASPIRPALSARLMSTWSNAQPAATALSRKGSVMHSRAKSLAGFLPKLNASVPSTPGASEAVQTRPRQSVFANMFSGESAPIRLGIPQSPSKEMEESEFVMEYKPSFTERPTPPRRRISGFTPASASTTTTQTKPGWFSRKTPAPLSPPQPRDEPDPILTLNINTALFPTGVADPCDPHAFNDLLLNATSLLQRMQAAYKERVDSIAFMQPEMDAQQEEVEEAETRAEHLKLQLEELAFKSVEQNRAMEEMAAQLAAEKMKVIDLKEEVAASRTVRPVHRTSHEDSRESKDDTTPRRPKRNSAGSRDSDSGFESDAEYADSITSAGVETPVMTLTPAYDGQGWDLSSRSLGYYDYHSLHERVGSGRDVSGSTIFSAGREDGGMGRESGGAERVEGEMVRGLRRENEGLRSRVRGLEGEVQGVIELVGGVLGGR</sequence>
<dbReference type="Proteomes" id="UP001310890">
    <property type="component" value="Unassembled WGS sequence"/>
</dbReference>
<feature type="region of interest" description="Disordered" evidence="2">
    <location>
        <begin position="1"/>
        <end position="50"/>
    </location>
</feature>
<comment type="caution">
    <text evidence="3">The sequence shown here is derived from an EMBL/GenBank/DDBJ whole genome shotgun (WGS) entry which is preliminary data.</text>
</comment>
<evidence type="ECO:0000256" key="2">
    <source>
        <dbReference type="SAM" id="MobiDB-lite"/>
    </source>
</evidence>
<keyword evidence="1" id="KW-0175">Coiled coil</keyword>
<name>A0AAN7YBJ6_9PEZI</name>
<feature type="region of interest" description="Disordered" evidence="2">
    <location>
        <begin position="419"/>
        <end position="441"/>
    </location>
</feature>
<feature type="compositionally biased region" description="Basic and acidic residues" evidence="2">
    <location>
        <begin position="326"/>
        <end position="340"/>
    </location>
</feature>
<evidence type="ECO:0000313" key="4">
    <source>
        <dbReference type="Proteomes" id="UP001310890"/>
    </source>
</evidence>